<protein>
    <submittedName>
        <fullName evidence="1">Uncharacterized protein</fullName>
    </submittedName>
</protein>
<accession>A0ACC3YNY5</accession>
<name>A0ACC3YNY5_COLTU</name>
<reference evidence="1 2" key="1">
    <citation type="journal article" date="2020" name="Phytopathology">
        <title>Genome Sequence Resources of Colletotrichum truncatum, C. plurivorum, C. musicola, and C. sojae: Four Species Pathogenic to Soybean (Glycine max).</title>
        <authorList>
            <person name="Rogerio F."/>
            <person name="Boufleur T.R."/>
            <person name="Ciampi-Guillardi M."/>
            <person name="Sukno S.A."/>
            <person name="Thon M.R."/>
            <person name="Massola Junior N.S."/>
            <person name="Baroncelli R."/>
        </authorList>
    </citation>
    <scope>NUCLEOTIDE SEQUENCE [LARGE SCALE GENOMIC DNA]</scope>
    <source>
        <strain evidence="1 2">CMES1059</strain>
    </source>
</reference>
<dbReference type="EMBL" id="VUJX02000008">
    <property type="protein sequence ID" value="KAL0933552.1"/>
    <property type="molecule type" value="Genomic_DNA"/>
</dbReference>
<evidence type="ECO:0000313" key="1">
    <source>
        <dbReference type="EMBL" id="KAL0933552.1"/>
    </source>
</evidence>
<evidence type="ECO:0000313" key="2">
    <source>
        <dbReference type="Proteomes" id="UP000805649"/>
    </source>
</evidence>
<sequence length="126" mass="13079">MSLWLRTTSICCMNASFSQWDSLRGSQATPTPLKHRSAIVASAVSAAAAAVLSKSLVRPVAPSIGPDGVAFWIVALLPALSLPADVVRILIVDFATEIERFGAEEGPLSGSTTIFASTGSAITGDY</sequence>
<gene>
    <name evidence="1" type="ORF">CTRU02_212515</name>
</gene>
<keyword evidence="2" id="KW-1185">Reference proteome</keyword>
<proteinExistence type="predicted"/>
<organism evidence="1 2">
    <name type="scientific">Colletotrichum truncatum</name>
    <name type="common">Anthracnose fungus</name>
    <name type="synonym">Colletotrichum capsici</name>
    <dbReference type="NCBI Taxonomy" id="5467"/>
    <lineage>
        <taxon>Eukaryota</taxon>
        <taxon>Fungi</taxon>
        <taxon>Dikarya</taxon>
        <taxon>Ascomycota</taxon>
        <taxon>Pezizomycotina</taxon>
        <taxon>Sordariomycetes</taxon>
        <taxon>Hypocreomycetidae</taxon>
        <taxon>Glomerellales</taxon>
        <taxon>Glomerellaceae</taxon>
        <taxon>Colletotrichum</taxon>
        <taxon>Colletotrichum truncatum species complex</taxon>
    </lineage>
</organism>
<comment type="caution">
    <text evidence="1">The sequence shown here is derived from an EMBL/GenBank/DDBJ whole genome shotgun (WGS) entry which is preliminary data.</text>
</comment>
<dbReference type="Proteomes" id="UP000805649">
    <property type="component" value="Unassembled WGS sequence"/>
</dbReference>